<organism evidence="1">
    <name type="scientific">marine sediment metagenome</name>
    <dbReference type="NCBI Taxonomy" id="412755"/>
    <lineage>
        <taxon>unclassified sequences</taxon>
        <taxon>metagenomes</taxon>
        <taxon>ecological metagenomes</taxon>
    </lineage>
</organism>
<evidence type="ECO:0000313" key="1">
    <source>
        <dbReference type="EMBL" id="KKK61575.1"/>
    </source>
</evidence>
<dbReference type="AlphaFoldDB" id="A0A0F8XKG5"/>
<comment type="caution">
    <text evidence="1">The sequence shown here is derived from an EMBL/GenBank/DDBJ whole genome shotgun (WGS) entry which is preliminary data.</text>
</comment>
<protein>
    <submittedName>
        <fullName evidence="1">Uncharacterized protein</fullName>
    </submittedName>
</protein>
<dbReference type="EMBL" id="LAZR01062409">
    <property type="protein sequence ID" value="KKK61575.1"/>
    <property type="molecule type" value="Genomic_DNA"/>
</dbReference>
<proteinExistence type="predicted"/>
<accession>A0A0F8XKG5</accession>
<sequence>MSKYVKQCEQCKEWKNFKDVKFFPAERETYLDGTVQESWNRYYCKDCMKSWDLADSDSDLTYEEASQYVPIKTERI</sequence>
<name>A0A0F8XKG5_9ZZZZ</name>
<reference evidence="1" key="1">
    <citation type="journal article" date="2015" name="Nature">
        <title>Complex archaea that bridge the gap between prokaryotes and eukaryotes.</title>
        <authorList>
            <person name="Spang A."/>
            <person name="Saw J.H."/>
            <person name="Jorgensen S.L."/>
            <person name="Zaremba-Niedzwiedzka K."/>
            <person name="Martijn J."/>
            <person name="Lind A.E."/>
            <person name="van Eijk R."/>
            <person name="Schleper C."/>
            <person name="Guy L."/>
            <person name="Ettema T.J."/>
        </authorList>
    </citation>
    <scope>NUCLEOTIDE SEQUENCE</scope>
</reference>
<gene>
    <name evidence="1" type="ORF">LCGC14_3012950</name>
</gene>